<dbReference type="Proteomes" id="UP000244064">
    <property type="component" value="Unassembled WGS sequence"/>
</dbReference>
<gene>
    <name evidence="2" type="ORF">DBO85_04725</name>
</gene>
<keyword evidence="1" id="KW-1133">Transmembrane helix</keyword>
<evidence type="ECO:0008006" key="4">
    <source>
        <dbReference type="Google" id="ProtNLM"/>
    </source>
</evidence>
<keyword evidence="1" id="KW-0812">Transmembrane</keyword>
<reference evidence="2 3" key="1">
    <citation type="submission" date="2018-04" db="EMBL/GenBank/DDBJ databases">
        <title>Pseudomonas sp. nov., isolated from mangrove soil.</title>
        <authorList>
            <person name="Chen C."/>
        </authorList>
    </citation>
    <scope>NUCLEOTIDE SEQUENCE [LARGE SCALE GENOMIC DNA]</scope>
    <source>
        <strain evidence="2 3">TC-11</strain>
    </source>
</reference>
<feature type="transmembrane region" description="Helical" evidence="1">
    <location>
        <begin position="101"/>
        <end position="122"/>
    </location>
</feature>
<evidence type="ECO:0000256" key="1">
    <source>
        <dbReference type="SAM" id="Phobius"/>
    </source>
</evidence>
<evidence type="ECO:0000313" key="2">
    <source>
        <dbReference type="EMBL" id="PTU75447.1"/>
    </source>
</evidence>
<proteinExistence type="predicted"/>
<dbReference type="PROSITE" id="PS51257">
    <property type="entry name" value="PROKAR_LIPOPROTEIN"/>
    <property type="match status" value="1"/>
</dbReference>
<comment type="caution">
    <text evidence="2">The sequence shown here is derived from an EMBL/GenBank/DDBJ whole genome shotgun (WGS) entry which is preliminary data.</text>
</comment>
<name>A0A2T5PCN2_9PSED</name>
<feature type="transmembrane region" description="Helical" evidence="1">
    <location>
        <begin position="43"/>
        <end position="70"/>
    </location>
</feature>
<organism evidence="2 3">
    <name type="scientific">Pseudomonas mangrovi</name>
    <dbReference type="NCBI Taxonomy" id="2161748"/>
    <lineage>
        <taxon>Bacteria</taxon>
        <taxon>Pseudomonadati</taxon>
        <taxon>Pseudomonadota</taxon>
        <taxon>Gammaproteobacteria</taxon>
        <taxon>Pseudomonadales</taxon>
        <taxon>Pseudomonadaceae</taxon>
        <taxon>Pseudomonas</taxon>
    </lineage>
</organism>
<sequence length="123" mass="12912">MKQLLALVACSALALFLVACGTAMVLAVSEVLSPSELWDVAGALWAGFWVTLALGAVPALLLGAPIYWWFWRRGRGGWVVAAGLGVLLGCLVGVIEPALLPWGVACGLVTALLARLASRWVLQ</sequence>
<keyword evidence="3" id="KW-1185">Reference proteome</keyword>
<protein>
    <recommendedName>
        <fullName evidence="4">Lipoprotein</fullName>
    </recommendedName>
</protein>
<dbReference type="EMBL" id="QASN01000007">
    <property type="protein sequence ID" value="PTU75447.1"/>
    <property type="molecule type" value="Genomic_DNA"/>
</dbReference>
<feature type="transmembrane region" description="Helical" evidence="1">
    <location>
        <begin position="77"/>
        <end position="95"/>
    </location>
</feature>
<evidence type="ECO:0000313" key="3">
    <source>
        <dbReference type="Proteomes" id="UP000244064"/>
    </source>
</evidence>
<accession>A0A2T5PCN2</accession>
<dbReference type="RefSeq" id="WP_108105756.1">
    <property type="nucleotide sequence ID" value="NZ_QASN01000007.1"/>
</dbReference>
<dbReference type="AlphaFoldDB" id="A0A2T5PCN2"/>
<keyword evidence="1" id="KW-0472">Membrane</keyword>